<feature type="transmembrane region" description="Helical" evidence="5">
    <location>
        <begin position="439"/>
        <end position="461"/>
    </location>
</feature>
<name>A0A066XPM2_COLSU</name>
<dbReference type="PROSITE" id="PS50850">
    <property type="entry name" value="MFS"/>
    <property type="match status" value="1"/>
</dbReference>
<feature type="transmembrane region" description="Helical" evidence="5">
    <location>
        <begin position="59"/>
        <end position="81"/>
    </location>
</feature>
<feature type="transmembrane region" description="Helical" evidence="5">
    <location>
        <begin position="93"/>
        <end position="112"/>
    </location>
</feature>
<feature type="transmembrane region" description="Helical" evidence="5">
    <location>
        <begin position="183"/>
        <end position="203"/>
    </location>
</feature>
<evidence type="ECO:0000256" key="4">
    <source>
        <dbReference type="ARBA" id="ARBA00023136"/>
    </source>
</evidence>
<comment type="subcellular location">
    <subcellularLocation>
        <location evidence="1">Membrane</location>
        <topology evidence="1">Multi-pass membrane protein</topology>
    </subcellularLocation>
</comment>
<evidence type="ECO:0000259" key="6">
    <source>
        <dbReference type="PROSITE" id="PS50850"/>
    </source>
</evidence>
<dbReference type="GO" id="GO:0005886">
    <property type="term" value="C:plasma membrane"/>
    <property type="evidence" value="ECO:0007669"/>
    <property type="project" value="TreeGrafter"/>
</dbReference>
<dbReference type="Proteomes" id="UP000027238">
    <property type="component" value="Unassembled WGS sequence"/>
</dbReference>
<dbReference type="HOGENOM" id="CLU_008455_13_0_1"/>
<evidence type="ECO:0000256" key="3">
    <source>
        <dbReference type="ARBA" id="ARBA00022989"/>
    </source>
</evidence>
<sequence>MPSGILKPSSGCSITPDTDMSRVRKELYFGTLLYGACVAGAVGPLLIPGFSLVAAQFQISLTQVTILNGVLIMALGISAYLCAPLANCYGQRVIYLLTSILITIGCIWASYARTYGSLLGSRTLQGFGLGGFMSLAGTASINSVFARHERGRRVGLWNFAILLSVNLTPVISGYVITALGWPWSFRILAIASGLALLLAFLFVPDALVEQDMLHGVPGLTEQDQPLGDKDIESRSTMPVEISPPGSPETLDAEIGTAGPGRTDFLGLRRMRSGSFQRLPSMIVSSFSALRHPVVIWASAMWSVFFTWVIIQGAVADQIYTASPYNLPAATVGILIGVPPLIGSALGTVLGGWSSDRTVDILVRSNNGIYEPEFRLPLIGPGTLFCALGAYGLGLAVNTGSTVWASAVLLGVLNFGVGLGCTGIVAYINDSLGQAAADCMGITMIIKSCFAFGIAFILNDYYAQRGPVVFFVTWASLTIGVALTTVPLYIFGKRIRESHMSQNIILRNGLQIGVVS</sequence>
<dbReference type="AlphaFoldDB" id="A0A066XPM2"/>
<organism evidence="7 8">
    <name type="scientific">Colletotrichum sublineola</name>
    <name type="common">Sorghum anthracnose fungus</name>
    <dbReference type="NCBI Taxonomy" id="1173701"/>
    <lineage>
        <taxon>Eukaryota</taxon>
        <taxon>Fungi</taxon>
        <taxon>Dikarya</taxon>
        <taxon>Ascomycota</taxon>
        <taxon>Pezizomycotina</taxon>
        <taxon>Sordariomycetes</taxon>
        <taxon>Hypocreomycetidae</taxon>
        <taxon>Glomerellales</taxon>
        <taxon>Glomerellaceae</taxon>
        <taxon>Colletotrichum</taxon>
        <taxon>Colletotrichum graminicola species complex</taxon>
    </lineage>
</organism>
<dbReference type="InterPro" id="IPR020846">
    <property type="entry name" value="MFS_dom"/>
</dbReference>
<evidence type="ECO:0000313" key="7">
    <source>
        <dbReference type="EMBL" id="KDN67960.1"/>
    </source>
</evidence>
<dbReference type="OMA" id="PYNMSTV"/>
<evidence type="ECO:0000256" key="2">
    <source>
        <dbReference type="ARBA" id="ARBA00022692"/>
    </source>
</evidence>
<dbReference type="eggNOG" id="KOG0255">
    <property type="taxonomic scope" value="Eukaryota"/>
</dbReference>
<dbReference type="Gene3D" id="1.20.1250.20">
    <property type="entry name" value="MFS general substrate transporter like domains"/>
    <property type="match status" value="1"/>
</dbReference>
<feature type="domain" description="Major facilitator superfamily (MFS) profile" evidence="6">
    <location>
        <begin position="23"/>
        <end position="515"/>
    </location>
</feature>
<comment type="caution">
    <text evidence="7">The sequence shown here is derived from an EMBL/GenBank/DDBJ whole genome shotgun (WGS) entry which is preliminary data.</text>
</comment>
<evidence type="ECO:0000256" key="5">
    <source>
        <dbReference type="SAM" id="Phobius"/>
    </source>
</evidence>
<feature type="transmembrane region" description="Helical" evidence="5">
    <location>
        <begin position="293"/>
        <end position="314"/>
    </location>
</feature>
<dbReference type="PANTHER" id="PTHR23502">
    <property type="entry name" value="MAJOR FACILITATOR SUPERFAMILY"/>
    <property type="match status" value="1"/>
</dbReference>
<dbReference type="GO" id="GO:0022857">
    <property type="term" value="F:transmembrane transporter activity"/>
    <property type="evidence" value="ECO:0007669"/>
    <property type="project" value="InterPro"/>
</dbReference>
<dbReference type="Pfam" id="PF07690">
    <property type="entry name" value="MFS_1"/>
    <property type="match status" value="1"/>
</dbReference>
<evidence type="ECO:0000313" key="8">
    <source>
        <dbReference type="Proteomes" id="UP000027238"/>
    </source>
</evidence>
<feature type="transmembrane region" description="Helical" evidence="5">
    <location>
        <begin position="27"/>
        <end position="47"/>
    </location>
</feature>
<dbReference type="InterPro" id="IPR011701">
    <property type="entry name" value="MFS"/>
</dbReference>
<feature type="transmembrane region" description="Helical" evidence="5">
    <location>
        <begin position="373"/>
        <end position="396"/>
    </location>
</feature>
<keyword evidence="8" id="KW-1185">Reference proteome</keyword>
<proteinExistence type="predicted"/>
<dbReference type="STRING" id="1173701.A0A066XPM2"/>
<keyword evidence="2 5" id="KW-0812">Transmembrane</keyword>
<feature type="transmembrane region" description="Helical" evidence="5">
    <location>
        <begin position="402"/>
        <end position="427"/>
    </location>
</feature>
<feature type="transmembrane region" description="Helical" evidence="5">
    <location>
        <begin position="124"/>
        <end position="145"/>
    </location>
</feature>
<evidence type="ECO:0000256" key="1">
    <source>
        <dbReference type="ARBA" id="ARBA00004141"/>
    </source>
</evidence>
<gene>
    <name evidence="7" type="ORF">CSUB01_12096</name>
</gene>
<dbReference type="OrthoDB" id="2585655at2759"/>
<dbReference type="PANTHER" id="PTHR23502:SF4">
    <property type="entry name" value="MAJOR FACILITATOR SUPERFAMILY (MFS) PROFILE DOMAIN-CONTAINING PROTEIN-RELATED"/>
    <property type="match status" value="1"/>
</dbReference>
<protein>
    <recommendedName>
        <fullName evidence="6">Major facilitator superfamily (MFS) profile domain-containing protein</fullName>
    </recommendedName>
</protein>
<keyword evidence="3 5" id="KW-1133">Transmembrane helix</keyword>
<dbReference type="InterPro" id="IPR036259">
    <property type="entry name" value="MFS_trans_sf"/>
</dbReference>
<dbReference type="SUPFAM" id="SSF103473">
    <property type="entry name" value="MFS general substrate transporter"/>
    <property type="match status" value="1"/>
</dbReference>
<keyword evidence="4 5" id="KW-0472">Membrane</keyword>
<feature type="transmembrane region" description="Helical" evidence="5">
    <location>
        <begin position="467"/>
        <end position="490"/>
    </location>
</feature>
<reference evidence="8" key="1">
    <citation type="journal article" date="2014" name="Genome Announc.">
        <title>Draft genome sequence of Colletotrichum sublineola, a destructive pathogen of cultivated sorghum.</title>
        <authorList>
            <person name="Baroncelli R."/>
            <person name="Sanz-Martin J.M."/>
            <person name="Rech G.E."/>
            <person name="Sukno S.A."/>
            <person name="Thon M.R."/>
        </authorList>
    </citation>
    <scope>NUCLEOTIDE SEQUENCE [LARGE SCALE GENOMIC DNA]</scope>
    <source>
        <strain evidence="8">TX430BB</strain>
    </source>
</reference>
<dbReference type="EMBL" id="JMSE01000750">
    <property type="protein sequence ID" value="KDN67960.1"/>
    <property type="molecule type" value="Genomic_DNA"/>
</dbReference>
<feature type="transmembrane region" description="Helical" evidence="5">
    <location>
        <begin position="326"/>
        <end position="352"/>
    </location>
</feature>
<accession>A0A066XPM2</accession>
<feature type="transmembrane region" description="Helical" evidence="5">
    <location>
        <begin position="157"/>
        <end position="177"/>
    </location>
</feature>